<evidence type="ECO:0000313" key="2">
    <source>
        <dbReference type="Ensembl" id="ENSTRUP00000059044.1"/>
    </source>
</evidence>
<feature type="coiled-coil region" evidence="1">
    <location>
        <begin position="42"/>
        <end position="72"/>
    </location>
</feature>
<dbReference type="AlphaFoldDB" id="A0A674MDC1"/>
<accession>A0A674MDC1</accession>
<reference evidence="2" key="3">
    <citation type="submission" date="2025-09" db="UniProtKB">
        <authorList>
            <consortium name="Ensembl"/>
        </authorList>
    </citation>
    <scope>IDENTIFICATION</scope>
</reference>
<dbReference type="Proteomes" id="UP000005226">
    <property type="component" value="Chromosome 7"/>
</dbReference>
<reference evidence="2" key="2">
    <citation type="submission" date="2025-08" db="UniProtKB">
        <authorList>
            <consortium name="Ensembl"/>
        </authorList>
    </citation>
    <scope>IDENTIFICATION</scope>
</reference>
<proteinExistence type="predicted"/>
<dbReference type="InParanoid" id="A0A674MDC1"/>
<keyword evidence="1" id="KW-0175">Coiled coil</keyword>
<dbReference type="Ensembl" id="ENSTRUT00000080515.1">
    <property type="protein sequence ID" value="ENSTRUP00000059044.1"/>
    <property type="gene ID" value="ENSTRUG00000032277.1"/>
</dbReference>
<sequence>MMPGDTQSSALPIAADATVGTCQNCAVLHQNLNEYVSSFLALKQKITLLKKSQEQADQVEKLKEENANIINT</sequence>
<name>A0A674MDC1_TAKRU</name>
<organism evidence="2 3">
    <name type="scientific">Takifugu rubripes</name>
    <name type="common">Japanese pufferfish</name>
    <name type="synonym">Fugu rubripes</name>
    <dbReference type="NCBI Taxonomy" id="31033"/>
    <lineage>
        <taxon>Eukaryota</taxon>
        <taxon>Metazoa</taxon>
        <taxon>Chordata</taxon>
        <taxon>Craniata</taxon>
        <taxon>Vertebrata</taxon>
        <taxon>Euteleostomi</taxon>
        <taxon>Actinopterygii</taxon>
        <taxon>Neopterygii</taxon>
        <taxon>Teleostei</taxon>
        <taxon>Neoteleostei</taxon>
        <taxon>Acanthomorphata</taxon>
        <taxon>Eupercaria</taxon>
        <taxon>Tetraodontiformes</taxon>
        <taxon>Tetradontoidea</taxon>
        <taxon>Tetraodontidae</taxon>
        <taxon>Takifugu</taxon>
    </lineage>
</organism>
<evidence type="ECO:0000256" key="1">
    <source>
        <dbReference type="SAM" id="Coils"/>
    </source>
</evidence>
<keyword evidence="3" id="KW-1185">Reference proteome</keyword>
<evidence type="ECO:0000313" key="3">
    <source>
        <dbReference type="Proteomes" id="UP000005226"/>
    </source>
</evidence>
<dbReference type="PANTHER" id="PTHR11852:SF4">
    <property type="entry name" value="LITTLE ELONGATION COMPLEX SUBUNIT 1"/>
    <property type="match status" value="1"/>
</dbReference>
<dbReference type="PANTHER" id="PTHR11852">
    <property type="entry name" value="PLATELET-ACTIVATING FACTOR ACETYLHYDROLASE"/>
    <property type="match status" value="1"/>
</dbReference>
<reference evidence="2 3" key="1">
    <citation type="journal article" date="2011" name="Genome Biol. Evol.">
        <title>Integration of the genetic map and genome assembly of fugu facilitates insights into distinct features of genome evolution in teleosts and mammals.</title>
        <authorList>
            <person name="Kai W."/>
            <person name="Kikuchi K."/>
            <person name="Tohari S."/>
            <person name="Chew A.K."/>
            <person name="Tay A."/>
            <person name="Fujiwara A."/>
            <person name="Hosoya S."/>
            <person name="Suetake H."/>
            <person name="Naruse K."/>
            <person name="Brenner S."/>
            <person name="Suzuki Y."/>
            <person name="Venkatesh B."/>
        </authorList>
    </citation>
    <scope>NUCLEOTIDE SEQUENCE [LARGE SCALE GENOMIC DNA]</scope>
</reference>
<protein>
    <submittedName>
        <fullName evidence="2">Uncharacterized protein</fullName>
    </submittedName>
</protein>